<proteinExistence type="predicted"/>
<dbReference type="EMBL" id="BPLR01015117">
    <property type="protein sequence ID" value="GIY73718.1"/>
    <property type="molecule type" value="Genomic_DNA"/>
</dbReference>
<gene>
    <name evidence="1" type="ORF">CEXT_709971</name>
</gene>
<evidence type="ECO:0000313" key="2">
    <source>
        <dbReference type="Proteomes" id="UP001054945"/>
    </source>
</evidence>
<dbReference type="AlphaFoldDB" id="A0AAV4VUD7"/>
<accession>A0AAV4VUD7</accession>
<organism evidence="1 2">
    <name type="scientific">Caerostris extrusa</name>
    <name type="common">Bark spider</name>
    <name type="synonym">Caerostris bankana</name>
    <dbReference type="NCBI Taxonomy" id="172846"/>
    <lineage>
        <taxon>Eukaryota</taxon>
        <taxon>Metazoa</taxon>
        <taxon>Ecdysozoa</taxon>
        <taxon>Arthropoda</taxon>
        <taxon>Chelicerata</taxon>
        <taxon>Arachnida</taxon>
        <taxon>Araneae</taxon>
        <taxon>Araneomorphae</taxon>
        <taxon>Entelegynae</taxon>
        <taxon>Araneoidea</taxon>
        <taxon>Araneidae</taxon>
        <taxon>Caerostris</taxon>
    </lineage>
</organism>
<dbReference type="Proteomes" id="UP001054945">
    <property type="component" value="Unassembled WGS sequence"/>
</dbReference>
<keyword evidence="2" id="KW-1185">Reference proteome</keyword>
<evidence type="ECO:0000313" key="1">
    <source>
        <dbReference type="EMBL" id="GIY73718.1"/>
    </source>
</evidence>
<protein>
    <submittedName>
        <fullName evidence="1">Uncharacterized protein</fullName>
    </submittedName>
</protein>
<reference evidence="1 2" key="1">
    <citation type="submission" date="2021-06" db="EMBL/GenBank/DDBJ databases">
        <title>Caerostris extrusa draft genome.</title>
        <authorList>
            <person name="Kono N."/>
            <person name="Arakawa K."/>
        </authorList>
    </citation>
    <scope>NUCLEOTIDE SEQUENCE [LARGE SCALE GENOMIC DNA]</scope>
</reference>
<name>A0AAV4VUD7_CAEEX</name>
<sequence length="101" mass="11289">MIISSETQRKYDLLLNWFDMLPNSAKRAKKNCTSPPMDNSSSDQTRQVGEISVSIFGSVAMDLSNEFVPGRPTSRNQLIETTTLRYARSSMPTDVAICARL</sequence>
<comment type="caution">
    <text evidence="1">The sequence shown here is derived from an EMBL/GenBank/DDBJ whole genome shotgun (WGS) entry which is preliminary data.</text>
</comment>